<dbReference type="Proteomes" id="UP000054359">
    <property type="component" value="Unassembled WGS sequence"/>
</dbReference>
<reference evidence="1 2" key="1">
    <citation type="submission" date="2013-11" db="EMBL/GenBank/DDBJ databases">
        <title>Genome sequencing of Stegodyphus mimosarum.</title>
        <authorList>
            <person name="Bechsgaard J."/>
        </authorList>
    </citation>
    <scope>NUCLEOTIDE SEQUENCE [LARGE SCALE GENOMIC DNA]</scope>
</reference>
<dbReference type="Gene3D" id="4.10.60.10">
    <property type="entry name" value="Zinc finger, CCHC-type"/>
    <property type="match status" value="1"/>
</dbReference>
<dbReference type="AlphaFoldDB" id="A0A087U6N9"/>
<evidence type="ECO:0000313" key="2">
    <source>
        <dbReference type="Proteomes" id="UP000054359"/>
    </source>
</evidence>
<accession>A0A087U6N9</accession>
<dbReference type="OrthoDB" id="10035396at2759"/>
<keyword evidence="2" id="KW-1185">Reference proteome</keyword>
<feature type="non-terminal residue" evidence="1">
    <location>
        <position position="353"/>
    </location>
</feature>
<proteinExistence type="predicted"/>
<name>A0A087U6N9_STEMI</name>
<organism evidence="1 2">
    <name type="scientific">Stegodyphus mimosarum</name>
    <name type="common">African social velvet spider</name>
    <dbReference type="NCBI Taxonomy" id="407821"/>
    <lineage>
        <taxon>Eukaryota</taxon>
        <taxon>Metazoa</taxon>
        <taxon>Ecdysozoa</taxon>
        <taxon>Arthropoda</taxon>
        <taxon>Chelicerata</taxon>
        <taxon>Arachnida</taxon>
        <taxon>Araneae</taxon>
        <taxon>Araneomorphae</taxon>
        <taxon>Entelegynae</taxon>
        <taxon>Eresoidea</taxon>
        <taxon>Eresidae</taxon>
        <taxon>Stegodyphus</taxon>
    </lineage>
</organism>
<dbReference type="GO" id="GO:0008270">
    <property type="term" value="F:zinc ion binding"/>
    <property type="evidence" value="ECO:0007669"/>
    <property type="project" value="InterPro"/>
</dbReference>
<evidence type="ECO:0000313" key="1">
    <source>
        <dbReference type="EMBL" id="KFM73028.1"/>
    </source>
</evidence>
<dbReference type="GO" id="GO:0003676">
    <property type="term" value="F:nucleic acid binding"/>
    <property type="evidence" value="ECO:0007669"/>
    <property type="project" value="InterPro"/>
</dbReference>
<sequence>MEIAQENRFQILQELFTQDTEGGAKEESPPPPIVFPCEETDWIEIDALLQKNCTAPYECQLKAKSIHLYTKNLKDYSRINQVLIEKSIPHHTYRYECEKPIKAILKNIPPTYAEEIILQELNRRKFPVIKVKQFTKKQKNQNVKLPIYLLELKRTNKGNQIFNLNNLFSFPATVEKFNPKKRPIQCFRCQQYGHSQMFCSNPTRCVKCGLPHRSNECAMKPDEQPMCIFCEGNHVSSYRGCKEYQRKFERKKYQPPQQVPKLNEENFPNMLNAATPRKVLTTLYSEKLKNNIPQPPENIQDAVSWIKDEKVNTFLRTVIPIIGKIKRAKTSADKLQFGFEAAMILIKFAEDEN</sequence>
<dbReference type="STRING" id="407821.A0A087U6N9"/>
<dbReference type="EMBL" id="KK118465">
    <property type="protein sequence ID" value="KFM73028.1"/>
    <property type="molecule type" value="Genomic_DNA"/>
</dbReference>
<gene>
    <name evidence="1" type="ORF">X975_07269</name>
</gene>
<dbReference type="OMA" id="ETDWIEI"/>
<dbReference type="InterPro" id="IPR036875">
    <property type="entry name" value="Znf_CCHC_sf"/>
</dbReference>
<dbReference type="SUPFAM" id="SSF57756">
    <property type="entry name" value="Retrovirus zinc finger-like domains"/>
    <property type="match status" value="1"/>
</dbReference>
<protein>
    <submittedName>
        <fullName evidence="1">Nucleic-acid-binding protein from transposon X-element</fullName>
    </submittedName>
</protein>